<dbReference type="PANTHER" id="PTHR46066">
    <property type="entry name" value="CHITINASE DOMAIN-CONTAINING PROTEIN 1 FAMILY MEMBER"/>
    <property type="match status" value="1"/>
</dbReference>
<accession>A0A6P0EYI2</accession>
<proteinExistence type="predicted"/>
<dbReference type="InterPro" id="IPR001223">
    <property type="entry name" value="Glyco_hydro18_cat"/>
</dbReference>
<feature type="domain" description="GH18" evidence="1">
    <location>
        <begin position="30"/>
        <end position="350"/>
    </location>
</feature>
<evidence type="ECO:0000259" key="1">
    <source>
        <dbReference type="PROSITE" id="PS51910"/>
    </source>
</evidence>
<dbReference type="EMBL" id="JAAGWB010000051">
    <property type="protein sequence ID" value="NEN52547.1"/>
    <property type="molecule type" value="Genomic_DNA"/>
</dbReference>
<keyword evidence="2" id="KW-0378">Hydrolase</keyword>
<evidence type="ECO:0000313" key="3">
    <source>
        <dbReference type="EMBL" id="NEN52547.1"/>
    </source>
</evidence>
<comment type="caution">
    <text evidence="2">The sequence shown here is derived from an EMBL/GenBank/DDBJ whole genome shotgun (WGS) entry which is preliminary data.</text>
</comment>
<dbReference type="Gene3D" id="3.10.50.10">
    <property type="match status" value="1"/>
</dbReference>
<dbReference type="SUPFAM" id="SSF51445">
    <property type="entry name" value="(Trans)glycosidases"/>
    <property type="match status" value="1"/>
</dbReference>
<gene>
    <name evidence="3" type="ORF">G3R41_16665</name>
    <name evidence="2" type="ORF">GCU67_16015</name>
</gene>
<dbReference type="Pfam" id="PF00704">
    <property type="entry name" value="Glyco_hydro_18"/>
    <property type="match status" value="1"/>
</dbReference>
<reference evidence="2 4" key="1">
    <citation type="submission" date="2020-01" db="EMBL/GenBank/DDBJ databases">
        <title>the WGS Modestobacter muralis CPCC 204518.</title>
        <authorList>
            <person name="Jiang Z."/>
        </authorList>
    </citation>
    <scope>NUCLEOTIDE SEQUENCE [LARGE SCALE GENOMIC DNA]</scope>
    <source>
        <strain evidence="2 4">DSM 100205</strain>
    </source>
</reference>
<dbReference type="GO" id="GO:0005975">
    <property type="term" value="P:carbohydrate metabolic process"/>
    <property type="evidence" value="ECO:0007669"/>
    <property type="project" value="InterPro"/>
</dbReference>
<dbReference type="Gene3D" id="3.20.20.80">
    <property type="entry name" value="Glycosidases"/>
    <property type="match status" value="1"/>
</dbReference>
<dbReference type="InterPro" id="IPR029070">
    <property type="entry name" value="Chitinase_insertion_sf"/>
</dbReference>
<keyword evidence="4" id="KW-1185">Reference proteome</keyword>
<dbReference type="AlphaFoldDB" id="A0A6P0EYI2"/>
<name>A0A6P0EYI2_9ACTN</name>
<dbReference type="InterPro" id="IPR017853">
    <property type="entry name" value="GH"/>
</dbReference>
<dbReference type="PROSITE" id="PS51910">
    <property type="entry name" value="GH18_2"/>
    <property type="match status" value="1"/>
</dbReference>
<organism evidence="2 4">
    <name type="scientific">Modestobacter muralis</name>
    <dbReference type="NCBI Taxonomy" id="1608614"/>
    <lineage>
        <taxon>Bacteria</taxon>
        <taxon>Bacillati</taxon>
        <taxon>Actinomycetota</taxon>
        <taxon>Actinomycetes</taxon>
        <taxon>Geodermatophilales</taxon>
        <taxon>Geodermatophilaceae</taxon>
        <taxon>Modestobacter</taxon>
    </lineage>
</organism>
<dbReference type="RefSeq" id="WP_163612209.1">
    <property type="nucleotide sequence ID" value="NZ_JAAGWB010000051.1"/>
</dbReference>
<dbReference type="InterPro" id="IPR011583">
    <property type="entry name" value="Chitinase_II/V-like_cat"/>
</dbReference>
<dbReference type="PANTHER" id="PTHR46066:SF2">
    <property type="entry name" value="CHITINASE DOMAIN-CONTAINING PROTEIN 1"/>
    <property type="match status" value="1"/>
</dbReference>
<evidence type="ECO:0000313" key="5">
    <source>
        <dbReference type="Proteomes" id="UP000471152"/>
    </source>
</evidence>
<dbReference type="Proteomes" id="UP000471152">
    <property type="component" value="Unassembled WGS sequence"/>
</dbReference>
<reference evidence="3 5" key="2">
    <citation type="submission" date="2020-02" db="EMBL/GenBank/DDBJ databases">
        <title>The WGS of Modestobacter muralis DSM 100205.</title>
        <authorList>
            <person name="Jiang Z."/>
        </authorList>
    </citation>
    <scope>NUCLEOTIDE SEQUENCE [LARGE SCALE GENOMIC DNA]</scope>
    <source>
        <strain evidence="3 5">DSM 100205</strain>
    </source>
</reference>
<dbReference type="EMBL" id="JAAGWH010000049">
    <property type="protein sequence ID" value="NEK95659.1"/>
    <property type="molecule type" value="Genomic_DNA"/>
</dbReference>
<dbReference type="Proteomes" id="UP000468828">
    <property type="component" value="Unassembled WGS sequence"/>
</dbReference>
<evidence type="ECO:0000313" key="2">
    <source>
        <dbReference type="EMBL" id="NEK95659.1"/>
    </source>
</evidence>
<dbReference type="GO" id="GO:0008061">
    <property type="term" value="F:chitin binding"/>
    <property type="evidence" value="ECO:0007669"/>
    <property type="project" value="InterPro"/>
</dbReference>
<dbReference type="GO" id="GO:0016787">
    <property type="term" value="F:hydrolase activity"/>
    <property type="evidence" value="ECO:0007669"/>
    <property type="project" value="UniProtKB-KW"/>
</dbReference>
<dbReference type="SMART" id="SM00636">
    <property type="entry name" value="Glyco_18"/>
    <property type="match status" value="1"/>
</dbReference>
<protein>
    <submittedName>
        <fullName evidence="2">Peptidoglycan hydrolase</fullName>
    </submittedName>
</protein>
<evidence type="ECO:0000313" key="4">
    <source>
        <dbReference type="Proteomes" id="UP000468828"/>
    </source>
</evidence>
<sequence length="358" mass="38942">MATVVVLAVVLLSSGRVETRPADAREARPPDVAASLPVWNLAGGTRTIGAHADLLSAASPNLYEVAPDGSVVQRAQPAGVVAPEQLELLRRRGVPLVPTITNTRDGGWDPELIGTVLHDPVLAAAHVRAVTELVQRQGFAGIDIDYEDLRAADRDAFTAFVQDLAESLHAVGKVLSVDVFAKDSDAGYDERNLAQDYAALGAAADQVRLMGYDWHWVTSGAGPIAPVDWVDRVLTYAVHEIPAAKLVLGVPTYGYRWGPQGGELVSWLQAYGLSEQYGVPVSWDQTGQSPWLVYRDADGIERTVWFENAYSIRAKLELAQQYRLGGVYLWLVGDEDDGLWQVVEDYRRGVDTGEVGDR</sequence>